<gene>
    <name evidence="2" type="ORF">SAMN05428964_105178</name>
</gene>
<dbReference type="AlphaFoldDB" id="A0A285TWI4"/>
<evidence type="ECO:0000313" key="2">
    <source>
        <dbReference type="EMBL" id="SOC26707.1"/>
    </source>
</evidence>
<organism evidence="2 3">
    <name type="scientific">Thalassospira xiamenensis</name>
    <dbReference type="NCBI Taxonomy" id="220697"/>
    <lineage>
        <taxon>Bacteria</taxon>
        <taxon>Pseudomonadati</taxon>
        <taxon>Pseudomonadota</taxon>
        <taxon>Alphaproteobacteria</taxon>
        <taxon>Rhodospirillales</taxon>
        <taxon>Thalassospiraceae</taxon>
        <taxon>Thalassospira</taxon>
    </lineage>
</organism>
<keyword evidence="2" id="KW-0378">Hydrolase</keyword>
<dbReference type="Pfam" id="PF14279">
    <property type="entry name" value="HNH_5"/>
    <property type="match status" value="1"/>
</dbReference>
<dbReference type="SMART" id="SM00507">
    <property type="entry name" value="HNHc"/>
    <property type="match status" value="1"/>
</dbReference>
<dbReference type="PANTHER" id="PTHR33877:SF2">
    <property type="entry name" value="OS07G0170200 PROTEIN"/>
    <property type="match status" value="1"/>
</dbReference>
<dbReference type="Proteomes" id="UP000219068">
    <property type="component" value="Unassembled WGS sequence"/>
</dbReference>
<dbReference type="Gene3D" id="1.10.30.50">
    <property type="match status" value="1"/>
</dbReference>
<evidence type="ECO:0000313" key="3">
    <source>
        <dbReference type="Proteomes" id="UP000219068"/>
    </source>
</evidence>
<dbReference type="InterPro" id="IPR003615">
    <property type="entry name" value="HNH_nuc"/>
</dbReference>
<feature type="domain" description="HNH nuclease" evidence="1">
    <location>
        <begin position="84"/>
        <end position="137"/>
    </location>
</feature>
<sequence>MTAVNFKPALLLNADFRPVSMVPMSLISGQDAIKDTLSERLSVVETYDIPIRTQGSRLGNAINMKLPSVVALKHYVSVDRPAPFTRYSVFIRDKKRCAYCQKELTMSEFTFDHVVPRSKGGKDCFENVVVSCSPCNTIKADKSLREAGMTLARKAIAPTVRQLSQIAMSIPIAANALHETWMPYLGPVTVYTNESDGRFPSDMSSADYWNVELETD</sequence>
<protein>
    <submittedName>
        <fullName evidence="2">5-methylcytosine-specific restriction endonuclease McrA</fullName>
    </submittedName>
</protein>
<dbReference type="CDD" id="cd00085">
    <property type="entry name" value="HNHc"/>
    <property type="match status" value="1"/>
</dbReference>
<accession>A0A285TWI4</accession>
<dbReference type="InterPro" id="IPR052892">
    <property type="entry name" value="NA-targeting_endonuclease"/>
</dbReference>
<keyword evidence="2" id="KW-0540">Nuclease</keyword>
<reference evidence="2 3" key="1">
    <citation type="submission" date="2017-08" db="EMBL/GenBank/DDBJ databases">
        <authorList>
            <person name="de Groot N.N."/>
        </authorList>
    </citation>
    <scope>NUCLEOTIDE SEQUENCE [LARGE SCALE GENOMIC DNA]</scope>
    <source>
        <strain evidence="2 3">USBA 78</strain>
    </source>
</reference>
<dbReference type="RefSeq" id="WP_097052743.1">
    <property type="nucleotide sequence ID" value="NZ_OBMM01000005.1"/>
</dbReference>
<dbReference type="GO" id="GO:0004519">
    <property type="term" value="F:endonuclease activity"/>
    <property type="evidence" value="ECO:0007669"/>
    <property type="project" value="UniProtKB-KW"/>
</dbReference>
<keyword evidence="2" id="KW-0255">Endonuclease</keyword>
<dbReference type="InterPro" id="IPR029471">
    <property type="entry name" value="HNH_5"/>
</dbReference>
<proteinExistence type="predicted"/>
<evidence type="ECO:0000259" key="1">
    <source>
        <dbReference type="SMART" id="SM00507"/>
    </source>
</evidence>
<dbReference type="PANTHER" id="PTHR33877">
    <property type="entry name" value="SLL1193 PROTEIN"/>
    <property type="match status" value="1"/>
</dbReference>
<name>A0A285TWI4_9PROT</name>
<dbReference type="EMBL" id="OBMM01000005">
    <property type="protein sequence ID" value="SOC26707.1"/>
    <property type="molecule type" value="Genomic_DNA"/>
</dbReference>